<proteinExistence type="inferred from homology"/>
<evidence type="ECO:0000313" key="4">
    <source>
        <dbReference type="EMBL" id="KAF2024069.1"/>
    </source>
</evidence>
<dbReference type="InterPro" id="IPR002347">
    <property type="entry name" value="SDR_fam"/>
</dbReference>
<dbReference type="AlphaFoldDB" id="A0A9P4GYL0"/>
<dbReference type="PANTHER" id="PTHR43976:SF16">
    <property type="entry name" value="SHORT-CHAIN DEHYDROGENASE_REDUCTASE FAMILY PROTEIN"/>
    <property type="match status" value="1"/>
</dbReference>
<sequence>MTPLVWLITGCTSGFGKHFVHQILARGDKVIATGVDVLQLDVTDTQQSLDATMAKTIGIHGRIDVLVNNAAFIQAGAVEDLEHEDWLAEFDTNVFGVIKVTKALLPHFRTRKAGTMVFISSRSGWVGDPFVPAYLGSKFALEGIVESLRPDTSPLGICTMLIEPGRFQTKLLSSRNMVPRYSTIPDYGQASKDFFAGLAKEDMNQPGVTAKGASIILNLVRKEGVAEERDVPWRLLIGTDCYEGIKE</sequence>
<name>A0A9P4GYL0_9PLEO</name>
<keyword evidence="5" id="KW-1185">Reference proteome</keyword>
<gene>
    <name evidence="4" type="ORF">EK21DRAFT_104920</name>
</gene>
<dbReference type="PANTHER" id="PTHR43976">
    <property type="entry name" value="SHORT CHAIN DEHYDROGENASE"/>
    <property type="match status" value="1"/>
</dbReference>
<keyword evidence="2" id="KW-0560">Oxidoreductase</keyword>
<evidence type="ECO:0000256" key="2">
    <source>
        <dbReference type="ARBA" id="ARBA00023002"/>
    </source>
</evidence>
<protein>
    <submittedName>
        <fullName evidence="4">NAD(P)-binding protein</fullName>
    </submittedName>
</protein>
<comment type="similarity">
    <text evidence="1 3">Belongs to the short-chain dehydrogenases/reductases (SDR) family.</text>
</comment>
<dbReference type="CDD" id="cd05374">
    <property type="entry name" value="17beta-HSD-like_SDR_c"/>
    <property type="match status" value="1"/>
</dbReference>
<dbReference type="InterPro" id="IPR051911">
    <property type="entry name" value="SDR_oxidoreductase"/>
</dbReference>
<dbReference type="Gene3D" id="3.40.50.720">
    <property type="entry name" value="NAD(P)-binding Rossmann-like Domain"/>
    <property type="match status" value="1"/>
</dbReference>
<accession>A0A9P4GYL0</accession>
<evidence type="ECO:0000313" key="5">
    <source>
        <dbReference type="Proteomes" id="UP000799777"/>
    </source>
</evidence>
<dbReference type="SUPFAM" id="SSF51735">
    <property type="entry name" value="NAD(P)-binding Rossmann-fold domains"/>
    <property type="match status" value="1"/>
</dbReference>
<comment type="caution">
    <text evidence="4">The sequence shown here is derived from an EMBL/GenBank/DDBJ whole genome shotgun (WGS) entry which is preliminary data.</text>
</comment>
<evidence type="ECO:0000256" key="1">
    <source>
        <dbReference type="ARBA" id="ARBA00006484"/>
    </source>
</evidence>
<dbReference type="EMBL" id="ML978310">
    <property type="protein sequence ID" value="KAF2024069.1"/>
    <property type="molecule type" value="Genomic_DNA"/>
</dbReference>
<dbReference type="PRINTS" id="PR00080">
    <property type="entry name" value="SDRFAMILY"/>
</dbReference>
<dbReference type="Proteomes" id="UP000799777">
    <property type="component" value="Unassembled WGS sequence"/>
</dbReference>
<dbReference type="GO" id="GO:0016491">
    <property type="term" value="F:oxidoreductase activity"/>
    <property type="evidence" value="ECO:0007669"/>
    <property type="project" value="UniProtKB-KW"/>
</dbReference>
<reference evidence="4" key="1">
    <citation type="journal article" date="2020" name="Stud. Mycol.">
        <title>101 Dothideomycetes genomes: a test case for predicting lifestyles and emergence of pathogens.</title>
        <authorList>
            <person name="Haridas S."/>
            <person name="Albert R."/>
            <person name="Binder M."/>
            <person name="Bloem J."/>
            <person name="Labutti K."/>
            <person name="Salamov A."/>
            <person name="Andreopoulos B."/>
            <person name="Baker S."/>
            <person name="Barry K."/>
            <person name="Bills G."/>
            <person name="Bluhm B."/>
            <person name="Cannon C."/>
            <person name="Castanera R."/>
            <person name="Culley D."/>
            <person name="Daum C."/>
            <person name="Ezra D."/>
            <person name="Gonzalez J."/>
            <person name="Henrissat B."/>
            <person name="Kuo A."/>
            <person name="Liang C."/>
            <person name="Lipzen A."/>
            <person name="Lutzoni F."/>
            <person name="Magnuson J."/>
            <person name="Mondo S."/>
            <person name="Nolan M."/>
            <person name="Ohm R."/>
            <person name="Pangilinan J."/>
            <person name="Park H.-J."/>
            <person name="Ramirez L."/>
            <person name="Alfaro M."/>
            <person name="Sun H."/>
            <person name="Tritt A."/>
            <person name="Yoshinaga Y."/>
            <person name="Zwiers L.-H."/>
            <person name="Turgeon B."/>
            <person name="Goodwin S."/>
            <person name="Spatafora J."/>
            <person name="Crous P."/>
            <person name="Grigoriev I."/>
        </authorList>
    </citation>
    <scope>NUCLEOTIDE SEQUENCE</scope>
    <source>
        <strain evidence="4">CBS 110217</strain>
    </source>
</reference>
<organism evidence="4 5">
    <name type="scientific">Setomelanomma holmii</name>
    <dbReference type="NCBI Taxonomy" id="210430"/>
    <lineage>
        <taxon>Eukaryota</taxon>
        <taxon>Fungi</taxon>
        <taxon>Dikarya</taxon>
        <taxon>Ascomycota</taxon>
        <taxon>Pezizomycotina</taxon>
        <taxon>Dothideomycetes</taxon>
        <taxon>Pleosporomycetidae</taxon>
        <taxon>Pleosporales</taxon>
        <taxon>Pleosporineae</taxon>
        <taxon>Phaeosphaeriaceae</taxon>
        <taxon>Setomelanomma</taxon>
    </lineage>
</organism>
<dbReference type="OrthoDB" id="1274115at2759"/>
<dbReference type="InterPro" id="IPR036291">
    <property type="entry name" value="NAD(P)-bd_dom_sf"/>
</dbReference>
<evidence type="ECO:0000256" key="3">
    <source>
        <dbReference type="RuleBase" id="RU000363"/>
    </source>
</evidence>
<dbReference type="Pfam" id="PF00106">
    <property type="entry name" value="adh_short"/>
    <property type="match status" value="1"/>
</dbReference>
<dbReference type="PRINTS" id="PR00081">
    <property type="entry name" value="GDHRDH"/>
</dbReference>